<sequence length="155" mass="18202">MWEKTTNCIRLSKTLESVSSYSPSFLPRRKRVPPMVYSKVEETDCGSDQSIPFFREDLWNRKAKTDLSKQIYSKGFDGQFWWPSRGLVVERRSSRQSGSKEGCLCYVGVEQNDEERRTNMVRGHHEDKKLYKLAKVRGRKVRDVDQVKCIKDEDD</sequence>
<name>A0A9J5YFB4_SOLCO</name>
<evidence type="ECO:0000313" key="1">
    <source>
        <dbReference type="EMBL" id="KAG5598930.1"/>
    </source>
</evidence>
<organism evidence="1 2">
    <name type="scientific">Solanum commersonii</name>
    <name type="common">Commerson's wild potato</name>
    <name type="synonym">Commerson's nightshade</name>
    <dbReference type="NCBI Taxonomy" id="4109"/>
    <lineage>
        <taxon>Eukaryota</taxon>
        <taxon>Viridiplantae</taxon>
        <taxon>Streptophyta</taxon>
        <taxon>Embryophyta</taxon>
        <taxon>Tracheophyta</taxon>
        <taxon>Spermatophyta</taxon>
        <taxon>Magnoliopsida</taxon>
        <taxon>eudicotyledons</taxon>
        <taxon>Gunneridae</taxon>
        <taxon>Pentapetalae</taxon>
        <taxon>asterids</taxon>
        <taxon>lamiids</taxon>
        <taxon>Solanales</taxon>
        <taxon>Solanaceae</taxon>
        <taxon>Solanoideae</taxon>
        <taxon>Solaneae</taxon>
        <taxon>Solanum</taxon>
    </lineage>
</organism>
<reference evidence="1 2" key="1">
    <citation type="submission" date="2020-09" db="EMBL/GenBank/DDBJ databases">
        <title>De no assembly of potato wild relative species, Solanum commersonii.</title>
        <authorList>
            <person name="Cho K."/>
        </authorList>
    </citation>
    <scope>NUCLEOTIDE SEQUENCE [LARGE SCALE GENOMIC DNA]</scope>
    <source>
        <strain evidence="1">LZ3.2</strain>
        <tissue evidence="1">Leaf</tissue>
    </source>
</reference>
<proteinExistence type="predicted"/>
<evidence type="ECO:0000313" key="2">
    <source>
        <dbReference type="Proteomes" id="UP000824120"/>
    </source>
</evidence>
<dbReference type="EMBL" id="JACXVP010000006">
    <property type="protein sequence ID" value="KAG5598930.1"/>
    <property type="molecule type" value="Genomic_DNA"/>
</dbReference>
<gene>
    <name evidence="1" type="ORF">H5410_030300</name>
</gene>
<accession>A0A9J5YFB4</accession>
<dbReference type="Proteomes" id="UP000824120">
    <property type="component" value="Chromosome 6"/>
</dbReference>
<keyword evidence="2" id="KW-1185">Reference proteome</keyword>
<protein>
    <submittedName>
        <fullName evidence="1">Uncharacterized protein</fullName>
    </submittedName>
</protein>
<dbReference type="AlphaFoldDB" id="A0A9J5YFB4"/>
<comment type="caution">
    <text evidence="1">The sequence shown here is derived from an EMBL/GenBank/DDBJ whole genome shotgun (WGS) entry which is preliminary data.</text>
</comment>